<feature type="region of interest" description="Disordered" evidence="2">
    <location>
        <begin position="16"/>
        <end position="45"/>
    </location>
</feature>
<dbReference type="PANTHER" id="PTHR31526">
    <property type="entry name" value="SOSS COMPLEX SUBUNIT C"/>
    <property type="match status" value="1"/>
</dbReference>
<evidence type="ECO:0000313" key="4">
    <source>
        <dbReference type="Proteomes" id="UP000225706"/>
    </source>
</evidence>
<dbReference type="AlphaFoldDB" id="A0A2B4RPM4"/>
<comment type="similarity">
    <text evidence="1">Belongs to the SOSS-C family.</text>
</comment>
<evidence type="ECO:0000313" key="3">
    <source>
        <dbReference type="EMBL" id="PFX19136.1"/>
    </source>
</evidence>
<keyword evidence="4" id="KW-1185">Reference proteome</keyword>
<evidence type="ECO:0000256" key="2">
    <source>
        <dbReference type="SAM" id="MobiDB-lite"/>
    </source>
</evidence>
<accession>A0A2B4RPM4</accession>
<dbReference type="EMBL" id="LSMT01000375">
    <property type="protein sequence ID" value="PFX19136.1"/>
    <property type="molecule type" value="Genomic_DNA"/>
</dbReference>
<dbReference type="InterPro" id="IPR031821">
    <property type="entry name" value="SOSSC"/>
</dbReference>
<name>A0A2B4RPM4_STYPI</name>
<dbReference type="Pfam" id="PF15925">
    <property type="entry name" value="SOSSC"/>
    <property type="match status" value="1"/>
</dbReference>
<organism evidence="3 4">
    <name type="scientific">Stylophora pistillata</name>
    <name type="common">Smooth cauliflower coral</name>
    <dbReference type="NCBI Taxonomy" id="50429"/>
    <lineage>
        <taxon>Eukaryota</taxon>
        <taxon>Metazoa</taxon>
        <taxon>Cnidaria</taxon>
        <taxon>Anthozoa</taxon>
        <taxon>Hexacorallia</taxon>
        <taxon>Scleractinia</taxon>
        <taxon>Astrocoeniina</taxon>
        <taxon>Pocilloporidae</taxon>
        <taxon>Stylophora</taxon>
    </lineage>
</organism>
<dbReference type="Proteomes" id="UP000225706">
    <property type="component" value="Unassembled WGS sequence"/>
</dbReference>
<dbReference type="GO" id="GO:0006281">
    <property type="term" value="P:DNA repair"/>
    <property type="evidence" value="ECO:0007669"/>
    <property type="project" value="InterPro"/>
</dbReference>
<dbReference type="GO" id="GO:0005654">
    <property type="term" value="C:nucleoplasm"/>
    <property type="evidence" value="ECO:0007669"/>
    <property type="project" value="TreeGrafter"/>
</dbReference>
<proteinExistence type="inferred from homology"/>
<comment type="caution">
    <text evidence="3">The sequence shown here is derived from an EMBL/GenBank/DDBJ whole genome shotgun (WGS) entry which is preliminary data.</text>
</comment>
<dbReference type="STRING" id="50429.A0A2B4RPM4"/>
<dbReference type="GO" id="GO:0070876">
    <property type="term" value="C:SOSS complex"/>
    <property type="evidence" value="ECO:0007669"/>
    <property type="project" value="InterPro"/>
</dbReference>
<dbReference type="OrthoDB" id="419617at2759"/>
<reference evidence="4" key="1">
    <citation type="journal article" date="2017" name="bioRxiv">
        <title>Comparative analysis of the genomes of Stylophora pistillata and Acropora digitifera provides evidence for extensive differences between species of corals.</title>
        <authorList>
            <person name="Voolstra C.R."/>
            <person name="Li Y."/>
            <person name="Liew Y.J."/>
            <person name="Baumgarten S."/>
            <person name="Zoccola D."/>
            <person name="Flot J.-F."/>
            <person name="Tambutte S."/>
            <person name="Allemand D."/>
            <person name="Aranda M."/>
        </authorList>
    </citation>
    <scope>NUCLEOTIDE SEQUENCE [LARGE SCALE GENOMIC DNA]</scope>
</reference>
<protein>
    <submittedName>
        <fullName evidence="3">SOSS complex subunit C</fullName>
    </submittedName>
</protein>
<evidence type="ECO:0000256" key="1">
    <source>
        <dbReference type="ARBA" id="ARBA00007829"/>
    </source>
</evidence>
<dbReference type="PANTHER" id="PTHR31526:SF2">
    <property type="entry name" value="SOSS COMPLEX SUBUNIT C"/>
    <property type="match status" value="1"/>
</dbReference>
<gene>
    <name evidence="3" type="primary">INIP</name>
    <name evidence="3" type="ORF">AWC38_SpisGene16453</name>
</gene>
<sequence length="103" mass="11265">MAESQNRQILQDLQQKRQMLLNQGQGGMGTNLPTNRSIGPDASTVPVVKLHDTPVIRNPADMSLGQRQALEHANSTSSGYFISQDSAHGNLILPVLPRFESDQ</sequence>